<dbReference type="SUPFAM" id="SSF53756">
    <property type="entry name" value="UDP-Glycosyltransferase/glycogen phosphorylase"/>
    <property type="match status" value="1"/>
</dbReference>
<dbReference type="Proteomes" id="UP001500483">
    <property type="component" value="Unassembled WGS sequence"/>
</dbReference>
<dbReference type="PANTHER" id="PTHR30160">
    <property type="entry name" value="TETRAACYLDISACCHARIDE 4'-KINASE-RELATED"/>
    <property type="match status" value="1"/>
</dbReference>
<keyword evidence="1" id="KW-0328">Glycosyltransferase</keyword>
<dbReference type="EMBL" id="BAAAYK010000038">
    <property type="protein sequence ID" value="GAA3358111.1"/>
    <property type="molecule type" value="Genomic_DNA"/>
</dbReference>
<organism evidence="3 4">
    <name type="scientific">Saccharopolyspora gregorii</name>
    <dbReference type="NCBI Taxonomy" id="33914"/>
    <lineage>
        <taxon>Bacteria</taxon>
        <taxon>Bacillati</taxon>
        <taxon>Actinomycetota</taxon>
        <taxon>Actinomycetes</taxon>
        <taxon>Pseudonocardiales</taxon>
        <taxon>Pseudonocardiaceae</taxon>
        <taxon>Saccharopolyspora</taxon>
    </lineage>
</organism>
<evidence type="ECO:0000313" key="3">
    <source>
        <dbReference type="EMBL" id="GAA3358111.1"/>
    </source>
</evidence>
<dbReference type="InterPro" id="IPR051199">
    <property type="entry name" value="LPS_LOS_Heptosyltrfase"/>
</dbReference>
<protein>
    <submittedName>
        <fullName evidence="3">Glycosyltransferase family 9 protein</fullName>
    </submittedName>
</protein>
<name>A0ABP6RTJ6_9PSEU</name>
<dbReference type="Gene3D" id="3.40.50.2000">
    <property type="entry name" value="Glycogen Phosphorylase B"/>
    <property type="match status" value="2"/>
</dbReference>
<proteinExistence type="predicted"/>
<accession>A0ABP6RTJ6</accession>
<dbReference type="PANTHER" id="PTHR30160:SF1">
    <property type="entry name" value="LIPOPOLYSACCHARIDE 1,2-N-ACETYLGLUCOSAMINETRANSFERASE-RELATED"/>
    <property type="match status" value="1"/>
</dbReference>
<comment type="caution">
    <text evidence="3">The sequence shown here is derived from an EMBL/GenBank/DDBJ whole genome shotgun (WGS) entry which is preliminary data.</text>
</comment>
<evidence type="ECO:0000313" key="4">
    <source>
        <dbReference type="Proteomes" id="UP001500483"/>
    </source>
</evidence>
<dbReference type="InterPro" id="IPR002201">
    <property type="entry name" value="Glyco_trans_9"/>
</dbReference>
<dbReference type="Pfam" id="PF01075">
    <property type="entry name" value="Glyco_transf_9"/>
    <property type="match status" value="1"/>
</dbReference>
<dbReference type="CDD" id="cd03789">
    <property type="entry name" value="GT9_LPS_heptosyltransferase"/>
    <property type="match status" value="1"/>
</dbReference>
<keyword evidence="4" id="KW-1185">Reference proteome</keyword>
<sequence length="316" mass="33106">MAVTGTALVLRALGLGDLLTAVPALRALRRAHPGHHLVLAAPRWLAGLAHRTGAVDEVHPTGSPEAFSWDRPPPDLAVNLHGRGPGSIDALLSSGARRVLTHRHRAHPELDGPRWLDEQHEVHRWCRLLRHGGVPADPDDLLLPVPGGARRDVVLVHPGASHGARRWPPERFAAVAGELAGRVPEVLITGSGAERSLALEVARRAGLPDSAAVAGRTDLLELAALVGRARLVVCGDTGMAHLATASGTPSVVLFGPVPPRRWGPPEQGPHTALWAGTTGDTFAEQPDPGLLRIPVGEVLAAADARLAPAPVAEAGR</sequence>
<reference evidence="4" key="1">
    <citation type="journal article" date="2019" name="Int. J. Syst. Evol. Microbiol.">
        <title>The Global Catalogue of Microorganisms (GCM) 10K type strain sequencing project: providing services to taxonomists for standard genome sequencing and annotation.</title>
        <authorList>
            <consortium name="The Broad Institute Genomics Platform"/>
            <consortium name="The Broad Institute Genome Sequencing Center for Infectious Disease"/>
            <person name="Wu L."/>
            <person name="Ma J."/>
        </authorList>
    </citation>
    <scope>NUCLEOTIDE SEQUENCE [LARGE SCALE GENOMIC DNA]</scope>
    <source>
        <strain evidence="4">JCM 9687</strain>
    </source>
</reference>
<evidence type="ECO:0000256" key="1">
    <source>
        <dbReference type="ARBA" id="ARBA00022676"/>
    </source>
</evidence>
<evidence type="ECO:0000256" key="2">
    <source>
        <dbReference type="ARBA" id="ARBA00022679"/>
    </source>
</evidence>
<keyword evidence="2" id="KW-0808">Transferase</keyword>
<gene>
    <name evidence="3" type="ORF">GCM10020366_28910</name>
</gene>